<dbReference type="InterPro" id="IPR013752">
    <property type="entry name" value="KPA_reductase"/>
</dbReference>
<evidence type="ECO:0000259" key="11">
    <source>
        <dbReference type="Pfam" id="PF02558"/>
    </source>
</evidence>
<dbReference type="InterPro" id="IPR051402">
    <property type="entry name" value="KPR-Related"/>
</dbReference>
<name>A0ABU9S0D7_9BURK</name>
<dbReference type="InterPro" id="IPR036291">
    <property type="entry name" value="NAD(P)-bd_dom_sf"/>
</dbReference>
<dbReference type="InterPro" id="IPR003710">
    <property type="entry name" value="ApbA"/>
</dbReference>
<organism evidence="13 14">
    <name type="scientific">Paraburkholderia ferrariae</name>
    <dbReference type="NCBI Taxonomy" id="386056"/>
    <lineage>
        <taxon>Bacteria</taxon>
        <taxon>Pseudomonadati</taxon>
        <taxon>Pseudomonadota</taxon>
        <taxon>Betaproteobacteria</taxon>
        <taxon>Burkholderiales</taxon>
        <taxon>Burkholderiaceae</taxon>
        <taxon>Paraburkholderia</taxon>
    </lineage>
</organism>
<gene>
    <name evidence="13" type="ORF">VSR73_29860</name>
</gene>
<dbReference type="Proteomes" id="UP001489897">
    <property type="component" value="Unassembled WGS sequence"/>
</dbReference>
<keyword evidence="5 10" id="KW-0566">Pantothenate biosynthesis</keyword>
<evidence type="ECO:0000256" key="1">
    <source>
        <dbReference type="ARBA" id="ARBA00004994"/>
    </source>
</evidence>
<comment type="caution">
    <text evidence="13">The sequence shown here is derived from an EMBL/GenBank/DDBJ whole genome shotgun (WGS) entry which is preliminary data.</text>
</comment>
<protein>
    <recommendedName>
        <fullName evidence="4 10">2-dehydropantoate 2-reductase</fullName>
        <ecNumber evidence="3 10">1.1.1.169</ecNumber>
    </recommendedName>
    <alternativeName>
        <fullName evidence="8 10">Ketopantoate reductase</fullName>
    </alternativeName>
</protein>
<dbReference type="InterPro" id="IPR013328">
    <property type="entry name" value="6PGD_dom2"/>
</dbReference>
<feature type="domain" description="Ketopantoate reductase C-terminal" evidence="12">
    <location>
        <begin position="178"/>
        <end position="293"/>
    </location>
</feature>
<dbReference type="Pfam" id="PF02558">
    <property type="entry name" value="ApbA"/>
    <property type="match status" value="1"/>
</dbReference>
<dbReference type="PANTHER" id="PTHR21708:SF26">
    <property type="entry name" value="2-DEHYDROPANTOATE 2-REDUCTASE"/>
    <property type="match status" value="1"/>
</dbReference>
<dbReference type="EC" id="1.1.1.169" evidence="3 10"/>
<dbReference type="SUPFAM" id="SSF48179">
    <property type="entry name" value="6-phosphogluconate dehydrogenase C-terminal domain-like"/>
    <property type="match status" value="1"/>
</dbReference>
<dbReference type="InterPro" id="IPR013332">
    <property type="entry name" value="KPR_N"/>
</dbReference>
<evidence type="ECO:0000256" key="6">
    <source>
        <dbReference type="ARBA" id="ARBA00022857"/>
    </source>
</evidence>
<keyword evidence="6 10" id="KW-0521">NADP</keyword>
<keyword evidence="14" id="KW-1185">Reference proteome</keyword>
<dbReference type="Pfam" id="PF08546">
    <property type="entry name" value="ApbA_C"/>
    <property type="match status" value="1"/>
</dbReference>
<evidence type="ECO:0000256" key="10">
    <source>
        <dbReference type="RuleBase" id="RU362068"/>
    </source>
</evidence>
<keyword evidence="7 10" id="KW-0560">Oxidoreductase</keyword>
<reference evidence="13 14" key="1">
    <citation type="submission" date="2024-01" db="EMBL/GenBank/DDBJ databases">
        <title>The diversity of rhizobia nodulating Mimosa spp. in eleven states of Brazil covering several biomes is determined by host plant, location, and edaphic factors.</title>
        <authorList>
            <person name="Rouws L."/>
            <person name="Barauna A."/>
            <person name="Beukes C."/>
            <person name="De Faria S.M."/>
            <person name="Gross E."/>
            <person name="Dos Reis Junior F.B."/>
            <person name="Simon M."/>
            <person name="Maluk M."/>
            <person name="Odee D.W."/>
            <person name="Kenicer G."/>
            <person name="Young J.P.W."/>
            <person name="Reis V.M."/>
            <person name="Zilli J."/>
            <person name="James E.K."/>
        </authorList>
    </citation>
    <scope>NUCLEOTIDE SEQUENCE [LARGE SCALE GENOMIC DNA]</scope>
    <source>
        <strain evidence="13 14">JPY167</strain>
    </source>
</reference>
<dbReference type="InterPro" id="IPR008927">
    <property type="entry name" value="6-PGluconate_DH-like_C_sf"/>
</dbReference>
<proteinExistence type="inferred from homology"/>
<dbReference type="PANTHER" id="PTHR21708">
    <property type="entry name" value="PROBABLE 2-DEHYDROPANTOATE 2-REDUCTASE"/>
    <property type="match status" value="1"/>
</dbReference>
<evidence type="ECO:0000256" key="2">
    <source>
        <dbReference type="ARBA" id="ARBA00007870"/>
    </source>
</evidence>
<dbReference type="Gene3D" id="3.40.50.720">
    <property type="entry name" value="NAD(P)-binding Rossmann-like Domain"/>
    <property type="match status" value="1"/>
</dbReference>
<accession>A0ABU9S0D7</accession>
<evidence type="ECO:0000256" key="5">
    <source>
        <dbReference type="ARBA" id="ARBA00022655"/>
    </source>
</evidence>
<evidence type="ECO:0000256" key="3">
    <source>
        <dbReference type="ARBA" id="ARBA00013014"/>
    </source>
</evidence>
<comment type="function">
    <text evidence="10">Catalyzes the NADPH-dependent reduction of ketopantoate into pantoic acid.</text>
</comment>
<feature type="domain" description="Ketopantoate reductase N-terminal" evidence="11">
    <location>
        <begin position="3"/>
        <end position="149"/>
    </location>
</feature>
<evidence type="ECO:0000256" key="4">
    <source>
        <dbReference type="ARBA" id="ARBA00019465"/>
    </source>
</evidence>
<sequence>MKILVLGAGGMGGYYGARLIEAGGDVTFLVRPARADSLAQQGLRIRSELGDFCRPVKTVVAGDMDSSYDLVLLTCKTYDLDSAMDNIAPAAEGRARILPLLNGLSAYDYLDKRFGKRRVLGGVSYIATTLTADGSILHTGRADKLVLGARTTEQDALVTDIHALLSRAAGVRELSTSIEQELWNKWVMIAAGALMTCLMRGTVGDILKARDGRRLMEQAIDECSAVAALCGHTLPEQVSADMRSRLMDDTSSWEASMMRDIAQGAHRIEADAIVGDLIARVAHTGRDLPLSRIAHCHLQVYQGRQGMHL</sequence>
<dbReference type="RefSeq" id="WP_342949284.1">
    <property type="nucleotide sequence ID" value="NZ_JAYMRV010000011.1"/>
</dbReference>
<comment type="catalytic activity">
    <reaction evidence="9 10">
        <text>(R)-pantoate + NADP(+) = 2-dehydropantoate + NADPH + H(+)</text>
        <dbReference type="Rhea" id="RHEA:16233"/>
        <dbReference type="ChEBI" id="CHEBI:11561"/>
        <dbReference type="ChEBI" id="CHEBI:15378"/>
        <dbReference type="ChEBI" id="CHEBI:15980"/>
        <dbReference type="ChEBI" id="CHEBI:57783"/>
        <dbReference type="ChEBI" id="CHEBI:58349"/>
        <dbReference type="EC" id="1.1.1.169"/>
    </reaction>
</comment>
<dbReference type="GO" id="GO:0008677">
    <property type="term" value="F:2-dehydropantoate 2-reductase activity"/>
    <property type="evidence" value="ECO:0007669"/>
    <property type="project" value="UniProtKB-EC"/>
</dbReference>
<dbReference type="EMBL" id="JAYMRV010000011">
    <property type="protein sequence ID" value="MEM5425256.1"/>
    <property type="molecule type" value="Genomic_DNA"/>
</dbReference>
<evidence type="ECO:0000256" key="7">
    <source>
        <dbReference type="ARBA" id="ARBA00023002"/>
    </source>
</evidence>
<comment type="similarity">
    <text evidence="2 10">Belongs to the ketopantoate reductase family.</text>
</comment>
<evidence type="ECO:0000313" key="13">
    <source>
        <dbReference type="EMBL" id="MEM5425256.1"/>
    </source>
</evidence>
<evidence type="ECO:0000256" key="8">
    <source>
        <dbReference type="ARBA" id="ARBA00032024"/>
    </source>
</evidence>
<dbReference type="Gene3D" id="1.10.1040.10">
    <property type="entry name" value="N-(1-d-carboxylethyl)-l-norvaline Dehydrogenase, domain 2"/>
    <property type="match status" value="1"/>
</dbReference>
<dbReference type="NCBIfam" id="TIGR00745">
    <property type="entry name" value="apbA_panE"/>
    <property type="match status" value="1"/>
</dbReference>
<evidence type="ECO:0000313" key="14">
    <source>
        <dbReference type="Proteomes" id="UP001489897"/>
    </source>
</evidence>
<evidence type="ECO:0000256" key="9">
    <source>
        <dbReference type="ARBA" id="ARBA00048793"/>
    </source>
</evidence>
<dbReference type="SUPFAM" id="SSF51735">
    <property type="entry name" value="NAD(P)-binding Rossmann-fold domains"/>
    <property type="match status" value="1"/>
</dbReference>
<comment type="pathway">
    <text evidence="1 10">Cofactor biosynthesis; (R)-pantothenate biosynthesis; (R)-pantoate from 3-methyl-2-oxobutanoate: step 2/2.</text>
</comment>
<evidence type="ECO:0000259" key="12">
    <source>
        <dbReference type="Pfam" id="PF08546"/>
    </source>
</evidence>